<evidence type="ECO:0000256" key="6">
    <source>
        <dbReference type="ARBA" id="ARBA00022892"/>
    </source>
</evidence>
<sequence>MSRRPPNLTAATAANGPATAPGQPGLGANLAPAGTHPPPAMRMSPNAASRQLPGGVPVMMMQGGAPNSNVVLQQQQQQQQAAAMRNARISSLRIVTMDGYPPEYLFHLHPMLGIIRPEPNMSSPMIPPRALPPPRPGSSGSDAGKTTPGTAAAAAAATLTVGQPAPPAMNANPNGGRARPAGFHQRSSSLGYTSGSRRQDLLVATLQARSREVIWDPIGRVGPFRIVTFDRRHVFEKKKILTDTGPHSPLSPRTPSSPVYPDGILHLAWLRRYREQLPSVVLSLFELYDRTADQPHSAVPPSPGGRVQSMGPGTLAGATDVAGTLNTERDKDTEVVKELLEEKKRFAELGIKYTVIILLGKGHVAESNTEDRLAAIKRASGLDTRSLFVLPPGGPAETQTFVNSLYKSLQTQDVGPAFYRELMRRAKKRRTRVVTQANALRPGPQEAMAAGCLLPPEAWAARYDIKMGMFCEFSQDFNLAVRHYTMAYRNVAELLSDKMLNLAGNVLFSTETQRWQETRILLDMISFKICKLHLYAEAPVAAVGQFHKHLTNMRTLAETRELGRQHFKHLTWETRQYRLFGELVEIALKNGFKLPMTAMVQLPNNGGPAIDPDSLLQHPGFYYHAAAMYVARRRRHFLASEKEYNAAIMAPADKAVNYADVLDPVFAEALDVERGVDHSAMAVELLTKSYEQFKRFRNVRMTLYLASEIANEYYEAGKYDMAIKFFDRIAKTYRKERWHTVLHSILLRSLECARPLGMSHRIIEYLIELLSDHIPVDEKDRERYQNELFDLLNWVIAHRRVETTRGWNAMDDALTHSIDDDDDVTSTAVFRYGTTFSGVAAPFQVALITTPSAPIQPIRFDALRIHFNNNRYDHCLVDDADERTTAPTPLVEHGSRVQWIDCVTSDRSTDPAVTGPQALVWTKKVDLSIRRHLNKVFEGAITPLQADDLTVIGLEAILRFPAWEVVLSLKPDLEASRRWALPPEQVKASLSVRVMRRQPKFEIQINHPAPAYLDEYYPLTVKLINSEADTIEAAISAELKMIGSIEPNDILTTHPEQTAGGPILQRLDMGSIDAGATKTVTIYMRASRVTGERSVQLRVRYQLANHDNTYDKGISSIVDVVQPLVASFEAFPLRQLAIQTPNSSVEDAVLLKREETDMLVVRVCCNGPWNIEVNRMALTMTAPTASEATTVELLANSTHGDHFKPQEHPPWASVHEPFTLCYRIRNPTARLEELSASMETADGFVFAGMRQTMFRVLPMSTYCLRYNLYPLRTGRLRLPRLRLQSIRDVPREIKVLGQDSSVDGMTLFVMPSNQS</sequence>
<organism evidence="12 13">
    <name type="scientific">Syncephalis pseudoplumigaleata</name>
    <dbReference type="NCBI Taxonomy" id="1712513"/>
    <lineage>
        <taxon>Eukaryota</taxon>
        <taxon>Fungi</taxon>
        <taxon>Fungi incertae sedis</taxon>
        <taxon>Zoopagomycota</taxon>
        <taxon>Zoopagomycotina</taxon>
        <taxon>Zoopagomycetes</taxon>
        <taxon>Zoopagales</taxon>
        <taxon>Piptocephalidaceae</taxon>
        <taxon>Syncephalis</taxon>
    </lineage>
</organism>
<evidence type="ECO:0000313" key="13">
    <source>
        <dbReference type="Proteomes" id="UP000278143"/>
    </source>
</evidence>
<dbReference type="Pfam" id="PF12742">
    <property type="entry name" value="Gryzun-like"/>
    <property type="match status" value="1"/>
</dbReference>
<feature type="domain" description="Trafficking protein particle complex subunit 11" evidence="10">
    <location>
        <begin position="514"/>
        <end position="771"/>
    </location>
</feature>
<keyword evidence="13" id="KW-1185">Reference proteome</keyword>
<evidence type="ECO:0000256" key="2">
    <source>
        <dbReference type="ARBA" id="ARBA00004222"/>
    </source>
</evidence>
<dbReference type="GO" id="GO:0005794">
    <property type="term" value="C:Golgi apparatus"/>
    <property type="evidence" value="ECO:0007669"/>
    <property type="project" value="UniProtKB-SubCell"/>
</dbReference>
<dbReference type="OrthoDB" id="6278596at2759"/>
<accession>A0A4P9Z2C3</accession>
<feature type="domain" description="Gryzun putative trafficking through Golgi" evidence="9">
    <location>
        <begin position="824"/>
        <end position="1130"/>
    </location>
</feature>
<dbReference type="Proteomes" id="UP000278143">
    <property type="component" value="Unassembled WGS sequence"/>
</dbReference>
<evidence type="ECO:0000256" key="7">
    <source>
        <dbReference type="ARBA" id="ARBA00023034"/>
    </source>
</evidence>
<keyword evidence="5" id="KW-0813">Transport</keyword>
<name>A0A4P9Z2C3_9FUNG</name>
<dbReference type="InterPro" id="IPR012880">
    <property type="entry name" value="Gryzun"/>
</dbReference>
<dbReference type="EMBL" id="KZ989364">
    <property type="protein sequence ID" value="RKP26663.1"/>
    <property type="molecule type" value="Genomic_DNA"/>
</dbReference>
<feature type="compositionally biased region" description="Low complexity" evidence="8">
    <location>
        <begin position="137"/>
        <end position="160"/>
    </location>
</feature>
<feature type="domain" description="Trafficking protein particle complex subunit 11 C-terminal" evidence="11">
    <location>
        <begin position="1239"/>
        <end position="1282"/>
    </location>
</feature>
<evidence type="ECO:0000259" key="11">
    <source>
        <dbReference type="Pfam" id="PF12742"/>
    </source>
</evidence>
<reference evidence="13" key="1">
    <citation type="journal article" date="2018" name="Nat. Microbiol.">
        <title>Leveraging single-cell genomics to expand the fungal tree of life.</title>
        <authorList>
            <person name="Ahrendt S.R."/>
            <person name="Quandt C.A."/>
            <person name="Ciobanu D."/>
            <person name="Clum A."/>
            <person name="Salamov A."/>
            <person name="Andreopoulos B."/>
            <person name="Cheng J.F."/>
            <person name="Woyke T."/>
            <person name="Pelin A."/>
            <person name="Henrissat B."/>
            <person name="Reynolds N.K."/>
            <person name="Benny G.L."/>
            <person name="Smith M.E."/>
            <person name="James T.Y."/>
            <person name="Grigoriev I.V."/>
        </authorList>
    </citation>
    <scope>NUCLEOTIDE SEQUENCE [LARGE SCALE GENOMIC DNA]</scope>
    <source>
        <strain evidence="13">Benny S71-1</strain>
    </source>
</reference>
<feature type="compositionally biased region" description="Low complexity" evidence="8">
    <location>
        <begin position="1"/>
        <end position="23"/>
    </location>
</feature>
<dbReference type="PANTHER" id="PTHR14374">
    <property type="entry name" value="FOIE GRAS"/>
    <property type="match status" value="1"/>
</dbReference>
<comment type="similarity">
    <text evidence="3">Belongs to the TRAPPC11 family.</text>
</comment>
<evidence type="ECO:0000256" key="5">
    <source>
        <dbReference type="ARBA" id="ARBA00022448"/>
    </source>
</evidence>
<evidence type="ECO:0000259" key="9">
    <source>
        <dbReference type="Pfam" id="PF07919"/>
    </source>
</evidence>
<evidence type="ECO:0000256" key="1">
    <source>
        <dbReference type="ARBA" id="ARBA00001995"/>
    </source>
</evidence>
<dbReference type="Pfam" id="PF11817">
    <property type="entry name" value="Foie-gras_1"/>
    <property type="match status" value="1"/>
</dbReference>
<dbReference type="InterPro" id="IPR021773">
    <property type="entry name" value="TPC11"/>
</dbReference>
<dbReference type="InterPro" id="IPR025876">
    <property type="entry name" value="TRAPPC11_C"/>
</dbReference>
<keyword evidence="6" id="KW-0931">ER-Golgi transport</keyword>
<dbReference type="GO" id="GO:0016192">
    <property type="term" value="P:vesicle-mediated transport"/>
    <property type="evidence" value="ECO:0007669"/>
    <property type="project" value="UniProtKB-KW"/>
</dbReference>
<feature type="region of interest" description="Disordered" evidence="8">
    <location>
        <begin position="120"/>
        <end position="192"/>
    </location>
</feature>
<gene>
    <name evidence="12" type="ORF">SYNPS1DRAFT_27662</name>
</gene>
<evidence type="ECO:0000313" key="12">
    <source>
        <dbReference type="EMBL" id="RKP26663.1"/>
    </source>
</evidence>
<feature type="region of interest" description="Disordered" evidence="8">
    <location>
        <begin position="1"/>
        <end position="39"/>
    </location>
</feature>
<comment type="function">
    <text evidence="1">Involved in endoplasmic reticulum to Golgi apparatus trafficking at a very early stage.</text>
</comment>
<protein>
    <recommendedName>
        <fullName evidence="4">Trafficking protein particle complex subunit 11</fullName>
    </recommendedName>
</protein>
<evidence type="ECO:0000259" key="10">
    <source>
        <dbReference type="Pfam" id="PF11817"/>
    </source>
</evidence>
<dbReference type="Pfam" id="PF07919">
    <property type="entry name" value="Gryzun"/>
    <property type="match status" value="1"/>
</dbReference>
<dbReference type="PANTHER" id="PTHR14374:SF0">
    <property type="entry name" value="TRAFFICKING PROTEIN PARTICLE COMPLEX SUBUNIT 11"/>
    <property type="match status" value="1"/>
</dbReference>
<evidence type="ECO:0000256" key="3">
    <source>
        <dbReference type="ARBA" id="ARBA00007051"/>
    </source>
</evidence>
<comment type="subcellular location">
    <subcellularLocation>
        <location evidence="2">Golgi apparatus</location>
        <location evidence="2">cis-Golgi network</location>
    </subcellularLocation>
</comment>
<feature type="compositionally biased region" description="Pro residues" evidence="8">
    <location>
        <begin position="125"/>
        <end position="136"/>
    </location>
</feature>
<keyword evidence="7" id="KW-0333">Golgi apparatus</keyword>
<evidence type="ECO:0000256" key="8">
    <source>
        <dbReference type="SAM" id="MobiDB-lite"/>
    </source>
</evidence>
<evidence type="ECO:0000256" key="4">
    <source>
        <dbReference type="ARBA" id="ARBA00021520"/>
    </source>
</evidence>
<proteinExistence type="inferred from homology"/>